<evidence type="ECO:0000256" key="1">
    <source>
        <dbReference type="SAM" id="Coils"/>
    </source>
</evidence>
<evidence type="ECO:0000313" key="2">
    <source>
        <dbReference type="EMBL" id="EFX83670.1"/>
    </source>
</evidence>
<proteinExistence type="predicted"/>
<organism evidence="2 3">
    <name type="scientific">Daphnia pulex</name>
    <name type="common">Water flea</name>
    <dbReference type="NCBI Taxonomy" id="6669"/>
    <lineage>
        <taxon>Eukaryota</taxon>
        <taxon>Metazoa</taxon>
        <taxon>Ecdysozoa</taxon>
        <taxon>Arthropoda</taxon>
        <taxon>Crustacea</taxon>
        <taxon>Branchiopoda</taxon>
        <taxon>Diplostraca</taxon>
        <taxon>Cladocera</taxon>
        <taxon>Anomopoda</taxon>
        <taxon>Daphniidae</taxon>
        <taxon>Daphnia</taxon>
    </lineage>
</organism>
<gene>
    <name evidence="2" type="ORF">DAPPUDRAFT_100333</name>
</gene>
<dbReference type="Proteomes" id="UP000000305">
    <property type="component" value="Unassembled WGS sequence"/>
</dbReference>
<evidence type="ECO:0000313" key="3">
    <source>
        <dbReference type="Proteomes" id="UP000000305"/>
    </source>
</evidence>
<dbReference type="InParanoid" id="E9GA34"/>
<dbReference type="EMBL" id="GL732536">
    <property type="protein sequence ID" value="EFX83670.1"/>
    <property type="molecule type" value="Genomic_DNA"/>
</dbReference>
<dbReference type="HOGENOM" id="CLU_746525_0_0_1"/>
<dbReference type="KEGG" id="dpx:DAPPUDRAFT_100333"/>
<protein>
    <submittedName>
        <fullName evidence="2">Uncharacterized protein</fullName>
    </submittedName>
</protein>
<dbReference type="AlphaFoldDB" id="E9GA34"/>
<dbReference type="OrthoDB" id="10362738at2759"/>
<name>E9GA34_DAPPU</name>
<sequence>MSFSKKLKSWFRTKKRSVIVKEKSKCVLLSLIYFEEDRYVPNCPIVTCGRQNALTQVWTLKEDISTPVDNEKLLEVIQESAKPSLPQQKEDTLPPITIPEASTLVVAVEDDKSAAEYTAYPTFIDAEVQTDQVEAEETAVIDMDTQTSSATIEDFPLHPDPVVAPFQHSDCKIRPVDNEDPTKPTVNLLSPKPAVTSAHTTDESYKDMYDKTCIQFAAMHRRVRGLISSRAVLQRENVRLVNQLERKSKEVEEKDASYEKNLNDLESEHSDNLEKMRGFHNNLLEKRNIKIAELEQTISDLNLKLDEFEDHSRTEMQETSKKEWWMNLSMELVSLACAWGLLNTLYLHGMSCIGKHESVLYIIAPPQQSEW</sequence>
<keyword evidence="1" id="KW-0175">Coiled coil</keyword>
<feature type="coiled-coil region" evidence="1">
    <location>
        <begin position="230"/>
        <end position="311"/>
    </location>
</feature>
<accession>E9GA34</accession>
<keyword evidence="3" id="KW-1185">Reference proteome</keyword>
<reference evidence="2 3" key="1">
    <citation type="journal article" date="2011" name="Science">
        <title>The ecoresponsive genome of Daphnia pulex.</title>
        <authorList>
            <person name="Colbourne J.K."/>
            <person name="Pfrender M.E."/>
            <person name="Gilbert D."/>
            <person name="Thomas W.K."/>
            <person name="Tucker A."/>
            <person name="Oakley T.H."/>
            <person name="Tokishita S."/>
            <person name="Aerts A."/>
            <person name="Arnold G.J."/>
            <person name="Basu M.K."/>
            <person name="Bauer D.J."/>
            <person name="Caceres C.E."/>
            <person name="Carmel L."/>
            <person name="Casola C."/>
            <person name="Choi J.H."/>
            <person name="Detter J.C."/>
            <person name="Dong Q."/>
            <person name="Dusheyko S."/>
            <person name="Eads B.D."/>
            <person name="Frohlich T."/>
            <person name="Geiler-Samerotte K.A."/>
            <person name="Gerlach D."/>
            <person name="Hatcher P."/>
            <person name="Jogdeo S."/>
            <person name="Krijgsveld J."/>
            <person name="Kriventseva E.V."/>
            <person name="Kultz D."/>
            <person name="Laforsch C."/>
            <person name="Lindquist E."/>
            <person name="Lopez J."/>
            <person name="Manak J.R."/>
            <person name="Muller J."/>
            <person name="Pangilinan J."/>
            <person name="Patwardhan R.P."/>
            <person name="Pitluck S."/>
            <person name="Pritham E.J."/>
            <person name="Rechtsteiner A."/>
            <person name="Rho M."/>
            <person name="Rogozin I.B."/>
            <person name="Sakarya O."/>
            <person name="Salamov A."/>
            <person name="Schaack S."/>
            <person name="Shapiro H."/>
            <person name="Shiga Y."/>
            <person name="Skalitzky C."/>
            <person name="Smith Z."/>
            <person name="Souvorov A."/>
            <person name="Sung W."/>
            <person name="Tang Z."/>
            <person name="Tsuchiya D."/>
            <person name="Tu H."/>
            <person name="Vos H."/>
            <person name="Wang M."/>
            <person name="Wolf Y.I."/>
            <person name="Yamagata H."/>
            <person name="Yamada T."/>
            <person name="Ye Y."/>
            <person name="Shaw J.R."/>
            <person name="Andrews J."/>
            <person name="Crease T.J."/>
            <person name="Tang H."/>
            <person name="Lucas S.M."/>
            <person name="Robertson H.M."/>
            <person name="Bork P."/>
            <person name="Koonin E.V."/>
            <person name="Zdobnov E.M."/>
            <person name="Grigoriev I.V."/>
            <person name="Lynch M."/>
            <person name="Boore J.L."/>
        </authorList>
    </citation>
    <scope>NUCLEOTIDE SEQUENCE [LARGE SCALE GENOMIC DNA]</scope>
</reference>